<feature type="region of interest" description="Disordered" evidence="7">
    <location>
        <begin position="50"/>
        <end position="145"/>
    </location>
</feature>
<dbReference type="InterPro" id="IPR017970">
    <property type="entry name" value="Homeobox_CS"/>
</dbReference>
<comment type="caution">
    <text evidence="9">The sequence shown here is derived from an EMBL/GenBank/DDBJ whole genome shotgun (WGS) entry which is preliminary data.</text>
</comment>
<dbReference type="InterPro" id="IPR009057">
    <property type="entry name" value="Homeodomain-like_sf"/>
</dbReference>
<feature type="compositionally biased region" description="Polar residues" evidence="7">
    <location>
        <begin position="239"/>
        <end position="276"/>
    </location>
</feature>
<gene>
    <name evidence="9" type="primary">ceh-9</name>
    <name evidence="9" type="ORF">CDAR_604601</name>
</gene>
<feature type="DNA-binding region" description="Homeobox" evidence="5">
    <location>
        <begin position="141"/>
        <end position="200"/>
    </location>
</feature>
<dbReference type="PROSITE" id="PS00027">
    <property type="entry name" value="HOMEOBOX_1"/>
    <property type="match status" value="1"/>
</dbReference>
<dbReference type="PROSITE" id="PS50071">
    <property type="entry name" value="HOMEOBOX_2"/>
    <property type="match status" value="1"/>
</dbReference>
<keyword evidence="4 5" id="KW-0539">Nucleus</keyword>
<dbReference type="GO" id="GO:0005634">
    <property type="term" value="C:nucleus"/>
    <property type="evidence" value="ECO:0007669"/>
    <property type="project" value="UniProtKB-SubCell"/>
</dbReference>
<dbReference type="Gene3D" id="1.10.10.60">
    <property type="entry name" value="Homeodomain-like"/>
    <property type="match status" value="1"/>
</dbReference>
<dbReference type="InterPro" id="IPR020479">
    <property type="entry name" value="HD_metazoa"/>
</dbReference>
<dbReference type="PANTHER" id="PTHR24340">
    <property type="entry name" value="HOMEOBOX PROTEIN NKX"/>
    <property type="match status" value="1"/>
</dbReference>
<dbReference type="Proteomes" id="UP001054837">
    <property type="component" value="Unassembled WGS sequence"/>
</dbReference>
<evidence type="ECO:0000256" key="4">
    <source>
        <dbReference type="ARBA" id="ARBA00023242"/>
    </source>
</evidence>
<keyword evidence="3 5" id="KW-0371">Homeobox</keyword>
<dbReference type="SMART" id="SM00389">
    <property type="entry name" value="HOX"/>
    <property type="match status" value="1"/>
</dbReference>
<dbReference type="AlphaFoldDB" id="A0AAV4MS22"/>
<feature type="compositionally biased region" description="Polar residues" evidence="7">
    <location>
        <begin position="95"/>
        <end position="128"/>
    </location>
</feature>
<comment type="subcellular location">
    <subcellularLocation>
        <location evidence="1 5 6">Nucleus</location>
    </subcellularLocation>
</comment>
<dbReference type="PANTHER" id="PTHR24340:SF70">
    <property type="entry name" value="NK7.1, ISOFORM A"/>
    <property type="match status" value="1"/>
</dbReference>
<feature type="region of interest" description="Disordered" evidence="7">
    <location>
        <begin position="319"/>
        <end position="394"/>
    </location>
</feature>
<feature type="domain" description="Homeobox" evidence="8">
    <location>
        <begin position="139"/>
        <end position="199"/>
    </location>
</feature>
<feature type="compositionally biased region" description="Low complexity" evidence="7">
    <location>
        <begin position="227"/>
        <end position="238"/>
    </location>
</feature>
<evidence type="ECO:0000256" key="2">
    <source>
        <dbReference type="ARBA" id="ARBA00023125"/>
    </source>
</evidence>
<keyword evidence="10" id="KW-1185">Reference proteome</keyword>
<evidence type="ECO:0000256" key="5">
    <source>
        <dbReference type="PROSITE-ProRule" id="PRU00108"/>
    </source>
</evidence>
<evidence type="ECO:0000313" key="10">
    <source>
        <dbReference type="Proteomes" id="UP001054837"/>
    </source>
</evidence>
<proteinExistence type="predicted"/>
<sequence>MHIVPFETSRARFSRRCQVFLSQNYDDNESDNKEISVSGWQMCRMRCVKRKEEGKSQNSTTHKPPKRKKEPKANPQLEGSSKSPGIGPIPETEPRSLSTISPPVSLNGNSNCSSIITSNPGDSKTAAGSASDPESGDKAKRKKARTTFTGRQIFELEKQFEIKKYLSSSERADMAKLLNVTETQVKIWFQNRRTKWKKLENISNAEAAEHKHTLDKTSSSGGKGKSSKSSKNSTKTNNVTAALPNTDSSAAPTSVASNTHPIPLTNGRTPGSELSNGLSLDAMDLQVCPGTNREISENSYNPIIGQTAEEAMSIDMIQHEPERSSSEPQQNSSNSPSHDIKAEQANYPFLHSQTREEALSESSSPFREQSSVHYNGPLLEINGTDQIVEEANQQ</sequence>
<dbReference type="EMBL" id="BPLQ01000813">
    <property type="protein sequence ID" value="GIX75241.1"/>
    <property type="molecule type" value="Genomic_DNA"/>
</dbReference>
<dbReference type="GO" id="GO:0000978">
    <property type="term" value="F:RNA polymerase II cis-regulatory region sequence-specific DNA binding"/>
    <property type="evidence" value="ECO:0007669"/>
    <property type="project" value="TreeGrafter"/>
</dbReference>
<dbReference type="InterPro" id="IPR050394">
    <property type="entry name" value="Homeobox_NK-like"/>
</dbReference>
<dbReference type="InterPro" id="IPR001356">
    <property type="entry name" value="HD"/>
</dbReference>
<evidence type="ECO:0000313" key="9">
    <source>
        <dbReference type="EMBL" id="GIX75241.1"/>
    </source>
</evidence>
<evidence type="ECO:0000256" key="7">
    <source>
        <dbReference type="SAM" id="MobiDB-lite"/>
    </source>
</evidence>
<evidence type="ECO:0000256" key="3">
    <source>
        <dbReference type="ARBA" id="ARBA00023155"/>
    </source>
</evidence>
<dbReference type="CDD" id="cd00086">
    <property type="entry name" value="homeodomain"/>
    <property type="match status" value="1"/>
</dbReference>
<dbReference type="Pfam" id="PF00046">
    <property type="entry name" value="Homeodomain"/>
    <property type="match status" value="1"/>
</dbReference>
<feature type="region of interest" description="Disordered" evidence="7">
    <location>
        <begin position="207"/>
        <end position="276"/>
    </location>
</feature>
<dbReference type="GO" id="GO:0030154">
    <property type="term" value="P:cell differentiation"/>
    <property type="evidence" value="ECO:0007669"/>
    <property type="project" value="TreeGrafter"/>
</dbReference>
<evidence type="ECO:0000256" key="6">
    <source>
        <dbReference type="RuleBase" id="RU000682"/>
    </source>
</evidence>
<evidence type="ECO:0000256" key="1">
    <source>
        <dbReference type="ARBA" id="ARBA00004123"/>
    </source>
</evidence>
<dbReference type="PRINTS" id="PR00024">
    <property type="entry name" value="HOMEOBOX"/>
</dbReference>
<evidence type="ECO:0000259" key="8">
    <source>
        <dbReference type="PROSITE" id="PS50071"/>
    </source>
</evidence>
<feature type="compositionally biased region" description="Low complexity" evidence="7">
    <location>
        <begin position="360"/>
        <end position="371"/>
    </location>
</feature>
<feature type="compositionally biased region" description="Low complexity" evidence="7">
    <location>
        <begin position="326"/>
        <end position="337"/>
    </location>
</feature>
<name>A0AAV4MS22_9ARAC</name>
<reference evidence="9 10" key="1">
    <citation type="submission" date="2021-06" db="EMBL/GenBank/DDBJ databases">
        <title>Caerostris darwini draft genome.</title>
        <authorList>
            <person name="Kono N."/>
            <person name="Arakawa K."/>
        </authorList>
    </citation>
    <scope>NUCLEOTIDE SEQUENCE [LARGE SCALE GENOMIC DNA]</scope>
</reference>
<dbReference type="SUPFAM" id="SSF46689">
    <property type="entry name" value="Homeodomain-like"/>
    <property type="match status" value="1"/>
</dbReference>
<protein>
    <submittedName>
        <fullName evidence="9">Homeobox protein ceh-9</fullName>
    </submittedName>
</protein>
<accession>A0AAV4MS22</accession>
<dbReference type="GO" id="GO:0000981">
    <property type="term" value="F:DNA-binding transcription factor activity, RNA polymerase II-specific"/>
    <property type="evidence" value="ECO:0007669"/>
    <property type="project" value="InterPro"/>
</dbReference>
<keyword evidence="2 5" id="KW-0238">DNA-binding</keyword>
<organism evidence="9 10">
    <name type="scientific">Caerostris darwini</name>
    <dbReference type="NCBI Taxonomy" id="1538125"/>
    <lineage>
        <taxon>Eukaryota</taxon>
        <taxon>Metazoa</taxon>
        <taxon>Ecdysozoa</taxon>
        <taxon>Arthropoda</taxon>
        <taxon>Chelicerata</taxon>
        <taxon>Arachnida</taxon>
        <taxon>Araneae</taxon>
        <taxon>Araneomorphae</taxon>
        <taxon>Entelegynae</taxon>
        <taxon>Araneoidea</taxon>
        <taxon>Araneidae</taxon>
        <taxon>Caerostris</taxon>
    </lineage>
</organism>